<dbReference type="Pfam" id="PF03169">
    <property type="entry name" value="OPT"/>
    <property type="match status" value="1"/>
</dbReference>
<dbReference type="NCBIfam" id="TIGR00727">
    <property type="entry name" value="ISP4_OPT"/>
    <property type="match status" value="1"/>
</dbReference>
<organism evidence="10 11">
    <name type="scientific">Malassezia sympodialis (strain ATCC 42132)</name>
    <name type="common">Atopic eczema-associated yeast</name>
    <dbReference type="NCBI Taxonomy" id="1230383"/>
    <lineage>
        <taxon>Eukaryota</taxon>
        <taxon>Fungi</taxon>
        <taxon>Dikarya</taxon>
        <taxon>Basidiomycota</taxon>
        <taxon>Ustilaginomycotina</taxon>
        <taxon>Malasseziomycetes</taxon>
        <taxon>Malasseziales</taxon>
        <taxon>Malasseziaceae</taxon>
        <taxon>Malassezia</taxon>
    </lineage>
</organism>
<dbReference type="GO" id="GO:0035673">
    <property type="term" value="F:oligopeptide transmembrane transporter activity"/>
    <property type="evidence" value="ECO:0007669"/>
    <property type="project" value="InterPro"/>
</dbReference>
<feature type="transmembrane region" description="Helical" evidence="9">
    <location>
        <begin position="553"/>
        <end position="573"/>
    </location>
</feature>
<gene>
    <name evidence="10" type="ORF">MSYG_3898</name>
</gene>
<keyword evidence="11" id="KW-1185">Reference proteome</keyword>
<proteinExistence type="inferred from homology"/>
<evidence type="ECO:0000256" key="5">
    <source>
        <dbReference type="ARBA" id="ARBA00022856"/>
    </source>
</evidence>
<feature type="transmembrane region" description="Helical" evidence="9">
    <location>
        <begin position="105"/>
        <end position="124"/>
    </location>
</feature>
<accession>A0A1M8AAU4</accession>
<comment type="subcellular location">
    <subcellularLocation>
        <location evidence="1">Membrane</location>
        <topology evidence="1">Multi-pass membrane protein</topology>
    </subcellularLocation>
</comment>
<dbReference type="VEuPathDB" id="FungiDB:MSYG_3898"/>
<dbReference type="InterPro" id="IPR004648">
    <property type="entry name" value="Oligpept_transpt"/>
</dbReference>
<evidence type="ECO:0000313" key="10">
    <source>
        <dbReference type="EMBL" id="SHO79549.1"/>
    </source>
</evidence>
<dbReference type="Proteomes" id="UP000186303">
    <property type="component" value="Chromosome 6"/>
</dbReference>
<feature type="transmembrane region" description="Helical" evidence="9">
    <location>
        <begin position="276"/>
        <end position="304"/>
    </location>
</feature>
<evidence type="ECO:0000256" key="9">
    <source>
        <dbReference type="SAM" id="Phobius"/>
    </source>
</evidence>
<dbReference type="InterPro" id="IPR004813">
    <property type="entry name" value="OPT"/>
</dbReference>
<dbReference type="PANTHER" id="PTHR22601">
    <property type="entry name" value="ISP4 LIKE PROTEIN"/>
    <property type="match status" value="1"/>
</dbReference>
<keyword evidence="7 9" id="KW-1133">Transmembrane helix</keyword>
<feature type="transmembrane region" description="Helical" evidence="9">
    <location>
        <begin position="663"/>
        <end position="681"/>
    </location>
</feature>
<name>A0A1M8AAU4_MALS4</name>
<dbReference type="EMBL" id="LT671826">
    <property type="protein sequence ID" value="SHO79549.1"/>
    <property type="molecule type" value="Genomic_DNA"/>
</dbReference>
<dbReference type="NCBIfam" id="TIGR00728">
    <property type="entry name" value="OPT_sfam"/>
    <property type="match status" value="1"/>
</dbReference>
<dbReference type="OrthoDB" id="9986677at2759"/>
<keyword evidence="6" id="KW-0653">Protein transport</keyword>
<feature type="transmembrane region" description="Helical" evidence="9">
    <location>
        <begin position="136"/>
        <end position="161"/>
    </location>
</feature>
<dbReference type="GO" id="GO:0015031">
    <property type="term" value="P:protein transport"/>
    <property type="evidence" value="ECO:0007669"/>
    <property type="project" value="UniProtKB-KW"/>
</dbReference>
<evidence type="ECO:0000256" key="6">
    <source>
        <dbReference type="ARBA" id="ARBA00022927"/>
    </source>
</evidence>
<feature type="transmembrane region" description="Helical" evidence="9">
    <location>
        <begin position="593"/>
        <end position="616"/>
    </location>
</feature>
<feature type="transmembrane region" description="Helical" evidence="9">
    <location>
        <begin position="324"/>
        <end position="344"/>
    </location>
</feature>
<feature type="transmembrane region" description="Helical" evidence="9">
    <location>
        <begin position="431"/>
        <end position="450"/>
    </location>
</feature>
<feature type="transmembrane region" description="Helical" evidence="9">
    <location>
        <begin position="351"/>
        <end position="370"/>
    </location>
</feature>
<dbReference type="OMA" id="ACSFLWY"/>
<evidence type="ECO:0000313" key="11">
    <source>
        <dbReference type="Proteomes" id="UP000186303"/>
    </source>
</evidence>
<feature type="transmembrane region" description="Helical" evidence="9">
    <location>
        <begin position="214"/>
        <end position="235"/>
    </location>
</feature>
<keyword evidence="4 9" id="KW-0812">Transmembrane</keyword>
<evidence type="ECO:0000256" key="1">
    <source>
        <dbReference type="ARBA" id="ARBA00004141"/>
    </source>
</evidence>
<evidence type="ECO:0000256" key="4">
    <source>
        <dbReference type="ARBA" id="ARBA00022692"/>
    </source>
</evidence>
<evidence type="ECO:0000256" key="2">
    <source>
        <dbReference type="ARBA" id="ARBA00008807"/>
    </source>
</evidence>
<evidence type="ECO:0000256" key="3">
    <source>
        <dbReference type="ARBA" id="ARBA00022448"/>
    </source>
</evidence>
<feature type="transmembrane region" description="Helical" evidence="9">
    <location>
        <begin position="483"/>
        <end position="503"/>
    </location>
</feature>
<sequence>MDEKPEIINDTFVIEPYHEEYPKPVQNSVTNLEVEQAEKELRHIAERPIDDPNLDNRLIHDAEQALEAGDVKNEVTIGHFIEEDSPYPEVRASISNVDDVDMPVITLRTVILGLITVIIVPGLNQFLYLRYPTTTITPYCVTIMIYPFGQFLAWCLPAKVWRTKWGAFTLNPGPFNVKEHSLISIMGLMSYQSAYATSIPAVQKYTYGMADWGFGYGVLLVWSTQLLGLSFACLCRKFLVWPGSMIWPATLPTCTLLNSMHGIKSESFSGISRIRFFWIAFTILFFYQFFPSYIFTMMSIGNWFCTIAPENVVLNQILGTQSGLGLLPFTFDWTVIGAYVNPLASPWWSQANLLAGFVIFFVIVCPAVYYTNTWNAKYMPIFNTGTFDRFGAKYQVKNIIRLSADGLSAPTIDIDKYNNYSMIYLPSGLTISYFLSFASVTAVLVHVGLFHGKAIWKQIRSDPVDTTDIHMRLMLKYKETPNWWYLVLFLGSFAMGVGAIEGWPTDLPWWAFLVAIVIGLVFILPVGIVLAISNQEVGLNMISELIIGYMLPGRPIAMMIFKTTMYMITYQGLQFVQDQKMAHYMKIPPRAVFAAQVFATLVGGVVQLAVQSWAFSNIEDICTDDQPEKFNCASNKVFGTASIVWGLIGPANMFSIGKRYNSLMYGFLVGAIAPVIVWLLAKKFPKGRFHLINLPVIFTGTGNIPPATGVNYLAPIAVGFLTQYVWKRAHFKTWFKFNYILSAVLQGASAIAVVFIFFVLQYVHGSNDNAPNQKFYNEGWWGNTAWQNTADAEGTPLWNLPNNAAFEGKPIDIGMPYVR</sequence>
<keyword evidence="3" id="KW-0813">Transport</keyword>
<feature type="transmembrane region" description="Helical" evidence="9">
    <location>
        <begin position="509"/>
        <end position="532"/>
    </location>
</feature>
<dbReference type="AlphaFoldDB" id="A0A1M8AAU4"/>
<comment type="similarity">
    <text evidence="2">Belongs to the oligopeptide OPT transporter family.</text>
</comment>
<protein>
    <submittedName>
        <fullName evidence="10">Similar to S.cerevisiae protein OPT1 (Proton-coupled oligopeptide transporter of the plasma membrane)</fullName>
    </submittedName>
</protein>
<dbReference type="GO" id="GO:0016020">
    <property type="term" value="C:membrane"/>
    <property type="evidence" value="ECO:0007669"/>
    <property type="project" value="UniProtKB-SubCell"/>
</dbReference>
<feature type="transmembrane region" description="Helical" evidence="9">
    <location>
        <begin position="737"/>
        <end position="763"/>
    </location>
</feature>
<keyword evidence="8 9" id="KW-0472">Membrane</keyword>
<evidence type="ECO:0000256" key="8">
    <source>
        <dbReference type="ARBA" id="ARBA00023136"/>
    </source>
</evidence>
<keyword evidence="5" id="KW-0571">Peptide transport</keyword>
<evidence type="ECO:0000256" key="7">
    <source>
        <dbReference type="ARBA" id="ARBA00022989"/>
    </source>
</evidence>
<reference evidence="11" key="1">
    <citation type="journal article" date="2017" name="Nucleic Acids Res.">
        <title>Proteogenomics produces comprehensive and highly accurate protein-coding gene annotation in a complete genome assembly of Malassezia sympodialis.</title>
        <authorList>
            <person name="Zhu Y."/>
            <person name="Engstroem P.G."/>
            <person name="Tellgren-Roth C."/>
            <person name="Baudo C.D."/>
            <person name="Kennell J.C."/>
            <person name="Sun S."/>
            <person name="Billmyre R.B."/>
            <person name="Schroeder M.S."/>
            <person name="Andersson A."/>
            <person name="Holm T."/>
            <person name="Sigurgeirsson B."/>
            <person name="Wu G."/>
            <person name="Sankaranarayanan S.R."/>
            <person name="Siddharthan R."/>
            <person name="Sanyal K."/>
            <person name="Lundeberg J."/>
            <person name="Nystedt B."/>
            <person name="Boekhout T."/>
            <person name="Dawson T.L. Jr."/>
            <person name="Heitman J."/>
            <person name="Scheynius A."/>
            <person name="Lehtioe J."/>
        </authorList>
    </citation>
    <scope>NUCLEOTIDE SEQUENCE [LARGE SCALE GENOMIC DNA]</scope>
    <source>
        <strain evidence="11">ATCC 42132</strain>
    </source>
</reference>